<dbReference type="GO" id="GO:0008237">
    <property type="term" value="F:metallopeptidase activity"/>
    <property type="evidence" value="ECO:0007669"/>
    <property type="project" value="UniProtKB-KW"/>
</dbReference>
<evidence type="ECO:0000256" key="2">
    <source>
        <dbReference type="ARBA" id="ARBA00022723"/>
    </source>
</evidence>
<dbReference type="Gene3D" id="3.40.50.720">
    <property type="entry name" value="NAD(P)-binding Rossmann-like Domain"/>
    <property type="match status" value="1"/>
</dbReference>
<dbReference type="CDD" id="cd01483">
    <property type="entry name" value="E1_enzyme_family"/>
    <property type="match status" value="1"/>
</dbReference>
<dbReference type="GO" id="GO:0046872">
    <property type="term" value="F:metal ion binding"/>
    <property type="evidence" value="ECO:0007669"/>
    <property type="project" value="UniProtKB-KW"/>
</dbReference>
<keyword evidence="4" id="KW-0862">Zinc</keyword>
<dbReference type="GO" id="GO:0061503">
    <property type="term" value="F:tRNA threonylcarbamoyladenosine dehydratase"/>
    <property type="evidence" value="ECO:0007669"/>
    <property type="project" value="TreeGrafter"/>
</dbReference>
<dbReference type="InterPro" id="IPR045886">
    <property type="entry name" value="ThiF/MoeB/HesA"/>
</dbReference>
<feature type="domain" description="JAB" evidence="7">
    <location>
        <begin position="10"/>
        <end position="117"/>
    </location>
</feature>
<proteinExistence type="predicted"/>
<keyword evidence="5" id="KW-0482">Metalloprotease</keyword>
<dbReference type="Pfam" id="PF14464">
    <property type="entry name" value="Prok-JAB"/>
    <property type="match status" value="1"/>
</dbReference>
<reference evidence="8 9" key="1">
    <citation type="submission" date="2019-07" db="EMBL/GenBank/DDBJ databases">
        <title>Whole genome shotgun sequence of Reyranella soli NBRC 108950.</title>
        <authorList>
            <person name="Hosoyama A."/>
            <person name="Uohara A."/>
            <person name="Ohji S."/>
            <person name="Ichikawa N."/>
        </authorList>
    </citation>
    <scope>NUCLEOTIDE SEQUENCE [LARGE SCALE GENOMIC DNA]</scope>
    <source>
        <strain evidence="8 9">NBRC 108950</strain>
    </source>
</reference>
<dbReference type="InterPro" id="IPR000594">
    <property type="entry name" value="ThiF_NAD_FAD-bd"/>
</dbReference>
<dbReference type="InterPro" id="IPR028090">
    <property type="entry name" value="JAB_dom_prok"/>
</dbReference>
<evidence type="ECO:0000256" key="1">
    <source>
        <dbReference type="ARBA" id="ARBA00022670"/>
    </source>
</evidence>
<dbReference type="OrthoDB" id="2746358at2"/>
<evidence type="ECO:0008006" key="10">
    <source>
        <dbReference type="Google" id="ProtNLM"/>
    </source>
</evidence>
<keyword evidence="1" id="KW-0645">Protease</keyword>
<comment type="caution">
    <text evidence="8">The sequence shown here is derived from an EMBL/GenBank/DDBJ whole genome shotgun (WGS) entry which is preliminary data.</text>
</comment>
<evidence type="ECO:0000259" key="6">
    <source>
        <dbReference type="Pfam" id="PF00899"/>
    </source>
</evidence>
<keyword evidence="9" id="KW-1185">Reference proteome</keyword>
<gene>
    <name evidence="8" type="ORF">RSO01_61710</name>
</gene>
<dbReference type="GO" id="GO:0008641">
    <property type="term" value="F:ubiquitin-like modifier activating enzyme activity"/>
    <property type="evidence" value="ECO:0007669"/>
    <property type="project" value="InterPro"/>
</dbReference>
<keyword evidence="2" id="KW-0479">Metal-binding</keyword>
<dbReference type="PANTHER" id="PTHR43267">
    <property type="entry name" value="TRNA THREONYLCARBAMOYLADENOSINE DEHYDRATASE"/>
    <property type="match status" value="1"/>
</dbReference>
<evidence type="ECO:0000256" key="5">
    <source>
        <dbReference type="ARBA" id="ARBA00023049"/>
    </source>
</evidence>
<dbReference type="RefSeq" id="WP_147154375.1">
    <property type="nucleotide sequence ID" value="NZ_BKAJ01000115.1"/>
</dbReference>
<dbReference type="EMBL" id="BKAJ01000115">
    <property type="protein sequence ID" value="GEP59005.1"/>
    <property type="molecule type" value="Genomic_DNA"/>
</dbReference>
<evidence type="ECO:0000313" key="9">
    <source>
        <dbReference type="Proteomes" id="UP000321058"/>
    </source>
</evidence>
<dbReference type="PANTHER" id="PTHR43267:SF1">
    <property type="entry name" value="TRNA THREONYLCARBAMOYLADENOSINE DEHYDRATASE"/>
    <property type="match status" value="1"/>
</dbReference>
<dbReference type="GO" id="GO:0006508">
    <property type="term" value="P:proteolysis"/>
    <property type="evidence" value="ECO:0007669"/>
    <property type="project" value="UniProtKB-KW"/>
</dbReference>
<organism evidence="8 9">
    <name type="scientific">Reyranella soli</name>
    <dbReference type="NCBI Taxonomy" id="1230389"/>
    <lineage>
        <taxon>Bacteria</taxon>
        <taxon>Pseudomonadati</taxon>
        <taxon>Pseudomonadota</taxon>
        <taxon>Alphaproteobacteria</taxon>
        <taxon>Hyphomicrobiales</taxon>
        <taxon>Reyranellaceae</taxon>
        <taxon>Reyranella</taxon>
    </lineage>
</organism>
<evidence type="ECO:0000256" key="4">
    <source>
        <dbReference type="ARBA" id="ARBA00022833"/>
    </source>
</evidence>
<dbReference type="AlphaFoldDB" id="A0A512NJA5"/>
<name>A0A512NJA5_9HYPH</name>
<dbReference type="SUPFAM" id="SSF69572">
    <property type="entry name" value="Activating enzymes of the ubiquitin-like proteins"/>
    <property type="match status" value="1"/>
</dbReference>
<dbReference type="InterPro" id="IPR035985">
    <property type="entry name" value="Ubiquitin-activating_enz"/>
</dbReference>
<protein>
    <recommendedName>
        <fullName evidence="10">Thiamine biosynthesis protein ThiF</fullName>
    </recommendedName>
</protein>
<sequence length="467" mass="51646">MDNVSLTLTEDHHAALYAHLFPGDGLEAVAFVACGRSAGGDRHRLVARQIFPVPHDRCRREANGVWWNADDIVPLIEQADFEGLSLVKVHSHPQGYQRFSSIDDTSDAELLPTIRSWVEAKVPHGSAVMLPDGRMFGRYLWRGDEMPALSLINVVGPTLRFWWAEDSEPEEAPLSFGEAQDQAFGEGTTRQMRRLRIAVIGGSGTGSPTIEQLMRLGAGHLVIADDQGIEERNLNRITYATKDDADNERLKVEAAAADIERKGLGTVVEPIPKAIQTPEAIRAVSQCDIVFGCVDSITGRFITNLLASHYLLAYFDTGILLDAQQEGPDRGRIKNILGTVHYLVPGRSSLLTRDQFTLQDVAAEGLHQNDPAAARQQVEDKYIKGMQVRRPAVVSVNMFASSLAVNDFLARLHPYRHIPNKDVGSIEFSLAELRLTADEEMERCKVMGRHLGYGDRRPLLGLPECGE</sequence>
<feature type="domain" description="THIF-type NAD/FAD binding fold" evidence="6">
    <location>
        <begin position="183"/>
        <end position="320"/>
    </location>
</feature>
<evidence type="ECO:0000256" key="3">
    <source>
        <dbReference type="ARBA" id="ARBA00022801"/>
    </source>
</evidence>
<accession>A0A512NJA5</accession>
<dbReference type="Proteomes" id="UP000321058">
    <property type="component" value="Unassembled WGS sequence"/>
</dbReference>
<evidence type="ECO:0000259" key="7">
    <source>
        <dbReference type="Pfam" id="PF14464"/>
    </source>
</evidence>
<keyword evidence="3" id="KW-0378">Hydrolase</keyword>
<dbReference type="Pfam" id="PF00899">
    <property type="entry name" value="ThiF"/>
    <property type="match status" value="1"/>
</dbReference>
<evidence type="ECO:0000313" key="8">
    <source>
        <dbReference type="EMBL" id="GEP59005.1"/>
    </source>
</evidence>
<dbReference type="GO" id="GO:0061504">
    <property type="term" value="P:cyclic threonylcarbamoyladenosine biosynthetic process"/>
    <property type="evidence" value="ECO:0007669"/>
    <property type="project" value="TreeGrafter"/>
</dbReference>